<dbReference type="InterPro" id="IPR005754">
    <property type="entry name" value="Sortase"/>
</dbReference>
<feature type="region of interest" description="Disordered" evidence="2">
    <location>
        <begin position="1"/>
        <end position="22"/>
    </location>
</feature>
<keyword evidence="3" id="KW-1133">Transmembrane helix</keyword>
<proteinExistence type="predicted"/>
<keyword evidence="1" id="KW-0378">Hydrolase</keyword>
<keyword evidence="3" id="KW-0472">Membrane</keyword>
<gene>
    <name evidence="4" type="ORF">EDC03_2059</name>
</gene>
<dbReference type="AlphaFoldDB" id="A0A3N1HJV7"/>
<dbReference type="Pfam" id="PF04203">
    <property type="entry name" value="Sortase"/>
    <property type="match status" value="1"/>
</dbReference>
<dbReference type="RefSeq" id="WP_199720145.1">
    <property type="nucleotide sequence ID" value="NZ_RJKN01000005.1"/>
</dbReference>
<comment type="caution">
    <text evidence="4">The sequence shown here is derived from an EMBL/GenBank/DDBJ whole genome shotgun (WGS) entry which is preliminary data.</text>
</comment>
<protein>
    <submittedName>
        <fullName evidence="4">Sortase family protein</fullName>
    </submittedName>
</protein>
<feature type="region of interest" description="Disordered" evidence="2">
    <location>
        <begin position="42"/>
        <end position="116"/>
    </location>
</feature>
<feature type="transmembrane region" description="Helical" evidence="3">
    <location>
        <begin position="21"/>
        <end position="43"/>
    </location>
</feature>
<dbReference type="EMBL" id="RJKN01000005">
    <property type="protein sequence ID" value="ROP42774.1"/>
    <property type="molecule type" value="Genomic_DNA"/>
</dbReference>
<keyword evidence="3" id="KW-0812">Transmembrane</keyword>
<dbReference type="Gene3D" id="2.40.260.10">
    <property type="entry name" value="Sortase"/>
    <property type="match status" value="1"/>
</dbReference>
<name>A0A3N1HJV7_9ACTN</name>
<evidence type="ECO:0000256" key="2">
    <source>
        <dbReference type="SAM" id="MobiDB-lite"/>
    </source>
</evidence>
<evidence type="ECO:0000256" key="1">
    <source>
        <dbReference type="ARBA" id="ARBA00022801"/>
    </source>
</evidence>
<evidence type="ECO:0000313" key="5">
    <source>
        <dbReference type="Proteomes" id="UP000276232"/>
    </source>
</evidence>
<dbReference type="SUPFAM" id="SSF63817">
    <property type="entry name" value="Sortase"/>
    <property type="match status" value="1"/>
</dbReference>
<evidence type="ECO:0000313" key="4">
    <source>
        <dbReference type="EMBL" id="ROP42774.1"/>
    </source>
</evidence>
<accession>A0A3N1HJV7</accession>
<feature type="compositionally biased region" description="Pro residues" evidence="2">
    <location>
        <begin position="66"/>
        <end position="85"/>
    </location>
</feature>
<reference evidence="4 5" key="1">
    <citation type="journal article" date="2015" name="Stand. Genomic Sci.">
        <title>Genomic Encyclopedia of Bacterial and Archaeal Type Strains, Phase III: the genomes of soil and plant-associated and newly described type strains.</title>
        <authorList>
            <person name="Whitman W.B."/>
            <person name="Woyke T."/>
            <person name="Klenk H.P."/>
            <person name="Zhou Y."/>
            <person name="Lilburn T.G."/>
            <person name="Beck B.J."/>
            <person name="De Vos P."/>
            <person name="Vandamme P."/>
            <person name="Eisen J.A."/>
            <person name="Garrity G."/>
            <person name="Hugenholtz P."/>
            <person name="Kyrpides N.C."/>
        </authorList>
    </citation>
    <scope>NUCLEOTIDE SEQUENCE [LARGE SCALE GENOMIC DNA]</scope>
    <source>
        <strain evidence="4 5">CECT 7306</strain>
    </source>
</reference>
<dbReference type="InterPro" id="IPR042001">
    <property type="entry name" value="Sortase_F"/>
</dbReference>
<dbReference type="InterPro" id="IPR023365">
    <property type="entry name" value="Sortase_dom-sf"/>
</dbReference>
<dbReference type="InParanoid" id="A0A3N1HJV7"/>
<keyword evidence="5" id="KW-1185">Reference proteome</keyword>
<dbReference type="NCBIfam" id="NF033748">
    <property type="entry name" value="class_F_sortase"/>
    <property type="match status" value="1"/>
</dbReference>
<sequence length="269" mass="28074">MTAGPEDATRADRGRRRTRRLTQVACGAVVVLGLGLVGAGLAAGDERPVEPPLTSAADAGDAVAAPPAPSPSPSPEPTGPRPAATPDPGQLLPPAEEGESLLPPPPEPVETEEPVVEVADPVRLRVPSIDVDTELLHLGLDEEGALAVPPRTGPDNLKASWYDGSPAPGEVGPSIFAGHIDSKAGPSVFYLLSEVEEGDEVLVDRADGTTATFVVDGLERYAKDDFPTARVYGRVDDAQIRLITCGGEFDRSTGHYRDNTVVYGHLVEG</sequence>
<feature type="compositionally biased region" description="Low complexity" evidence="2">
    <location>
        <begin position="55"/>
        <end position="65"/>
    </location>
</feature>
<dbReference type="GO" id="GO:0016787">
    <property type="term" value="F:hydrolase activity"/>
    <property type="evidence" value="ECO:0007669"/>
    <property type="project" value="UniProtKB-KW"/>
</dbReference>
<dbReference type="Proteomes" id="UP000276232">
    <property type="component" value="Unassembled WGS sequence"/>
</dbReference>
<dbReference type="CDD" id="cd05829">
    <property type="entry name" value="Sortase_F"/>
    <property type="match status" value="1"/>
</dbReference>
<evidence type="ECO:0000256" key="3">
    <source>
        <dbReference type="SAM" id="Phobius"/>
    </source>
</evidence>
<organism evidence="4 5">
    <name type="scientific">Pseudokineococcus lusitanus</name>
    <dbReference type="NCBI Taxonomy" id="763993"/>
    <lineage>
        <taxon>Bacteria</taxon>
        <taxon>Bacillati</taxon>
        <taxon>Actinomycetota</taxon>
        <taxon>Actinomycetes</taxon>
        <taxon>Kineosporiales</taxon>
        <taxon>Kineosporiaceae</taxon>
        <taxon>Pseudokineococcus</taxon>
    </lineage>
</organism>